<comment type="caution">
    <text evidence="5">The sequence shown here is derived from an EMBL/GenBank/DDBJ whole genome shotgun (WGS) entry which is preliminary data.</text>
</comment>
<dbReference type="GO" id="GO:0016491">
    <property type="term" value="F:oxidoreductase activity"/>
    <property type="evidence" value="ECO:0007669"/>
    <property type="project" value="UniProtKB-KW"/>
</dbReference>
<proteinExistence type="inferred from homology"/>
<dbReference type="InterPro" id="IPR013328">
    <property type="entry name" value="6PGD_dom2"/>
</dbReference>
<dbReference type="Gene3D" id="1.10.1040.10">
    <property type="entry name" value="N-(1-d-carboxylethyl)-l-norvaline Dehydrogenase, domain 2"/>
    <property type="match status" value="1"/>
</dbReference>
<dbReference type="PANTHER" id="PTHR43580:SF8">
    <property type="entry name" value="6-PHOSPHOGLUCONATE DEHYDROGENASE NADP-BINDING DOMAIN-CONTAINING PROTEIN-RELATED"/>
    <property type="match status" value="1"/>
</dbReference>
<dbReference type="Pfam" id="PF03446">
    <property type="entry name" value="NAD_binding_2"/>
    <property type="match status" value="2"/>
</dbReference>
<protein>
    <recommendedName>
        <fullName evidence="4">6-phosphogluconate dehydrogenase NADP-binding domain-containing protein</fullName>
    </recommendedName>
</protein>
<reference evidence="5" key="1">
    <citation type="submission" date="2022-07" db="EMBL/GenBank/DDBJ databases">
        <title>Genome Sequence of Physisporinus lineatus.</title>
        <authorList>
            <person name="Buettner E."/>
        </authorList>
    </citation>
    <scope>NUCLEOTIDE SEQUENCE</scope>
    <source>
        <strain evidence="5">VT162</strain>
    </source>
</reference>
<keyword evidence="6" id="KW-1185">Reference proteome</keyword>
<evidence type="ECO:0000256" key="1">
    <source>
        <dbReference type="ARBA" id="ARBA00007598"/>
    </source>
</evidence>
<dbReference type="InterPro" id="IPR008927">
    <property type="entry name" value="6-PGluconate_DH-like_C_sf"/>
</dbReference>
<evidence type="ECO:0000313" key="6">
    <source>
        <dbReference type="Proteomes" id="UP001212997"/>
    </source>
</evidence>
<dbReference type="PIRSF" id="PIRSF000103">
    <property type="entry name" value="HIBADH"/>
    <property type="match status" value="1"/>
</dbReference>
<dbReference type="SUPFAM" id="SSF48179">
    <property type="entry name" value="6-phosphogluconate dehydrogenase C-terminal domain-like"/>
    <property type="match status" value="1"/>
</dbReference>
<name>A0AAD5V2L9_9APHY</name>
<feature type="domain" description="6-phosphogluconate dehydrogenase NADP-binding" evidence="4">
    <location>
        <begin position="1"/>
        <end position="90"/>
    </location>
</feature>
<dbReference type="InterPro" id="IPR006115">
    <property type="entry name" value="6PGDH_NADP-bd"/>
</dbReference>
<organism evidence="5 6">
    <name type="scientific">Meripilus lineatus</name>
    <dbReference type="NCBI Taxonomy" id="2056292"/>
    <lineage>
        <taxon>Eukaryota</taxon>
        <taxon>Fungi</taxon>
        <taxon>Dikarya</taxon>
        <taxon>Basidiomycota</taxon>
        <taxon>Agaricomycotina</taxon>
        <taxon>Agaricomycetes</taxon>
        <taxon>Polyporales</taxon>
        <taxon>Meripilaceae</taxon>
        <taxon>Meripilus</taxon>
    </lineage>
</organism>
<keyword evidence="2" id="KW-0560">Oxidoreductase</keyword>
<evidence type="ECO:0000259" key="4">
    <source>
        <dbReference type="Pfam" id="PF03446"/>
    </source>
</evidence>
<accession>A0AAD5V2L9</accession>
<dbReference type="PANTHER" id="PTHR43580">
    <property type="entry name" value="OXIDOREDUCTASE GLYR1-RELATED"/>
    <property type="match status" value="1"/>
</dbReference>
<feature type="active site" evidence="3">
    <location>
        <position position="194"/>
    </location>
</feature>
<evidence type="ECO:0000256" key="2">
    <source>
        <dbReference type="ARBA" id="ARBA00023002"/>
    </source>
</evidence>
<evidence type="ECO:0000313" key="5">
    <source>
        <dbReference type="EMBL" id="KAJ3484518.1"/>
    </source>
</evidence>
<dbReference type="InterPro" id="IPR036291">
    <property type="entry name" value="NAD(P)-bd_dom_sf"/>
</dbReference>
<dbReference type="AlphaFoldDB" id="A0AAD5V2L9"/>
<dbReference type="InterPro" id="IPR051265">
    <property type="entry name" value="HIBADH-related_NP60_sf"/>
</dbReference>
<feature type="domain" description="6-phosphogluconate dehydrogenase NADP-binding" evidence="4">
    <location>
        <begin position="110"/>
        <end position="181"/>
    </location>
</feature>
<dbReference type="GO" id="GO:0050661">
    <property type="term" value="F:NADP binding"/>
    <property type="evidence" value="ECO:0007669"/>
    <property type="project" value="InterPro"/>
</dbReference>
<comment type="similarity">
    <text evidence="1">Belongs to the HIBADH-related family. NP60 subfamily.</text>
</comment>
<sequence length="344" mass="37253">MGFFMARNLAKNRPQSVTPLPPTLVWNRTKSRAEDLVKEVGDDKAQIAKDPEEVARECDIIFTNLANDDVVKEIYLRFAQALEVGTTIVYIQESLCHMRDPQDSPSLKPKIFVETSTVYPTLAGELDTLIAAHNARLVMAPVFGAPPAADAAQLLVVMAGDYRSKKEVANILIPAVGRKVIDLGGNLEKAPTFKLIGNSLILGSLEILAESFTLGEKSGISAELVQTLVKDLMPTPILVNYGEKMVHDLFDGSKGFAIDGGIKDATHIRRLTTELNSPMPALDTAHQHLLTARALHAAARDRGEQVFETLDWSSLVAGTRVAAGLDGFDSGKVCVPRHVSYASA</sequence>
<dbReference type="Gene3D" id="3.40.50.720">
    <property type="entry name" value="NAD(P)-binding Rossmann-like Domain"/>
    <property type="match status" value="1"/>
</dbReference>
<gene>
    <name evidence="5" type="ORF">NLI96_g5599</name>
</gene>
<dbReference type="InterPro" id="IPR015815">
    <property type="entry name" value="HIBADH-related"/>
</dbReference>
<evidence type="ECO:0000256" key="3">
    <source>
        <dbReference type="PIRSR" id="PIRSR000103-1"/>
    </source>
</evidence>
<dbReference type="SUPFAM" id="SSF51735">
    <property type="entry name" value="NAD(P)-binding Rossmann-fold domains"/>
    <property type="match status" value="1"/>
</dbReference>
<dbReference type="Proteomes" id="UP001212997">
    <property type="component" value="Unassembled WGS sequence"/>
</dbReference>
<dbReference type="EMBL" id="JANAWD010000186">
    <property type="protein sequence ID" value="KAJ3484518.1"/>
    <property type="molecule type" value="Genomic_DNA"/>
</dbReference>